<evidence type="ECO:0008006" key="4">
    <source>
        <dbReference type="Google" id="ProtNLM"/>
    </source>
</evidence>
<comment type="caution">
    <text evidence="2">The sequence shown here is derived from an EMBL/GenBank/DDBJ whole genome shotgun (WGS) entry which is preliminary data.</text>
</comment>
<gene>
    <name evidence="2" type="ORF">JQN83_11340</name>
</gene>
<dbReference type="RefSeq" id="WP_208567052.1">
    <property type="nucleotide sequence ID" value="NZ_JAGFWR010000004.1"/>
</dbReference>
<dbReference type="EMBL" id="JAGFWR010000004">
    <property type="protein sequence ID" value="MBO4161402.1"/>
    <property type="molecule type" value="Genomic_DNA"/>
</dbReference>
<accession>A0ABS3V796</accession>
<evidence type="ECO:0000313" key="2">
    <source>
        <dbReference type="EMBL" id="MBO4161402.1"/>
    </source>
</evidence>
<reference evidence="2 3" key="1">
    <citation type="submission" date="2021-03" db="EMBL/GenBank/DDBJ databases">
        <authorList>
            <person name="Lee D.-H."/>
        </authorList>
    </citation>
    <scope>NUCLEOTIDE SEQUENCE [LARGE SCALE GENOMIC DNA]</scope>
    <source>
        <strain evidence="2 3">MMS20-R2-23</strain>
    </source>
</reference>
<organism evidence="2 3">
    <name type="scientific">Micromonospora antibiotica</name>
    <dbReference type="NCBI Taxonomy" id="2807623"/>
    <lineage>
        <taxon>Bacteria</taxon>
        <taxon>Bacillati</taxon>
        <taxon>Actinomycetota</taxon>
        <taxon>Actinomycetes</taxon>
        <taxon>Micromonosporales</taxon>
        <taxon>Micromonosporaceae</taxon>
        <taxon>Micromonospora</taxon>
    </lineage>
</organism>
<feature type="transmembrane region" description="Helical" evidence="1">
    <location>
        <begin position="54"/>
        <end position="75"/>
    </location>
</feature>
<name>A0ABS3V796_9ACTN</name>
<keyword evidence="3" id="KW-1185">Reference proteome</keyword>
<sequence>MTTVTRGAGRHQPGESGGTENALIGALVLVVVLSIGALAYIVKLSGDDVGSVAPVAIPTIGAVGGAAISGIVVALRRRPARRRS</sequence>
<keyword evidence="1" id="KW-1133">Transmembrane helix</keyword>
<keyword evidence="1" id="KW-0472">Membrane</keyword>
<protein>
    <recommendedName>
        <fullName evidence="4">DUF3188 domain-containing protein</fullName>
    </recommendedName>
</protein>
<evidence type="ECO:0000313" key="3">
    <source>
        <dbReference type="Proteomes" id="UP000671399"/>
    </source>
</evidence>
<dbReference type="Proteomes" id="UP000671399">
    <property type="component" value="Unassembled WGS sequence"/>
</dbReference>
<keyword evidence="1" id="KW-0812">Transmembrane</keyword>
<feature type="transmembrane region" description="Helical" evidence="1">
    <location>
        <begin position="21"/>
        <end position="42"/>
    </location>
</feature>
<proteinExistence type="predicted"/>
<evidence type="ECO:0000256" key="1">
    <source>
        <dbReference type="SAM" id="Phobius"/>
    </source>
</evidence>